<sequence length="254" mass="27220">MSTARNGKNNQSQKSTTVPPPLDQLKVYSNQDILICGNCRELFSELQDLLEHKKTYCKLRFTCKCDTNKSKSQLDDQTTASLLCVQCKDGFQNAWDLMVHAQAAHMLNIYELGVPNNGRCASPSSPRDNNSPDKDNQKHTSMDTEEENGDVDHDFMENGRDCLTGTPDSATSRNDKELEELMASAARVMEGGGRGGANGSIMHALSIVSTATPAAQPGASPPPLAAATAPMVVAQVASTSTTAVAAELVAPKTY</sequence>
<name>A0A9P0L6Y6_ACAOB</name>
<evidence type="ECO:0000256" key="8">
    <source>
        <dbReference type="ARBA" id="ARBA00023163"/>
    </source>
</evidence>
<feature type="region of interest" description="Disordered" evidence="10">
    <location>
        <begin position="1"/>
        <end position="22"/>
    </location>
</feature>
<dbReference type="GO" id="GO:0005634">
    <property type="term" value="C:nucleus"/>
    <property type="evidence" value="ECO:0007669"/>
    <property type="project" value="UniProtKB-SubCell"/>
</dbReference>
<reference evidence="12" key="1">
    <citation type="submission" date="2022-03" db="EMBL/GenBank/DDBJ databases">
        <authorList>
            <person name="Sayadi A."/>
        </authorList>
    </citation>
    <scope>NUCLEOTIDE SEQUENCE</scope>
</reference>
<dbReference type="GO" id="GO:0000978">
    <property type="term" value="F:RNA polymerase II cis-regulatory region sequence-specific DNA binding"/>
    <property type="evidence" value="ECO:0007669"/>
    <property type="project" value="TreeGrafter"/>
</dbReference>
<keyword evidence="13" id="KW-1185">Reference proteome</keyword>
<dbReference type="PANTHER" id="PTHR45993">
    <property type="entry name" value="B-CELL LYMPHOMA/LEUKEMIA 11"/>
    <property type="match status" value="1"/>
</dbReference>
<dbReference type="GO" id="GO:0008270">
    <property type="term" value="F:zinc ion binding"/>
    <property type="evidence" value="ECO:0007669"/>
    <property type="project" value="UniProtKB-KW"/>
</dbReference>
<dbReference type="PANTHER" id="PTHR45993:SF6">
    <property type="entry name" value="C2H2-TYPE DOMAIN-CONTAINING PROTEIN"/>
    <property type="match status" value="1"/>
</dbReference>
<proteinExistence type="predicted"/>
<evidence type="ECO:0000259" key="11">
    <source>
        <dbReference type="PROSITE" id="PS00028"/>
    </source>
</evidence>
<feature type="compositionally biased region" description="Basic and acidic residues" evidence="10">
    <location>
        <begin position="130"/>
        <end position="142"/>
    </location>
</feature>
<keyword evidence="2" id="KW-0479">Metal-binding</keyword>
<keyword evidence="4" id="KW-0863">Zinc-finger</keyword>
<evidence type="ECO:0000256" key="2">
    <source>
        <dbReference type="ARBA" id="ARBA00022723"/>
    </source>
</evidence>
<evidence type="ECO:0000313" key="12">
    <source>
        <dbReference type="EMBL" id="CAH1992140.1"/>
    </source>
</evidence>
<evidence type="ECO:0000256" key="1">
    <source>
        <dbReference type="ARBA" id="ARBA00004123"/>
    </source>
</evidence>
<dbReference type="GO" id="GO:0003700">
    <property type="term" value="F:DNA-binding transcription factor activity"/>
    <property type="evidence" value="ECO:0007669"/>
    <property type="project" value="TreeGrafter"/>
</dbReference>
<feature type="domain" description="C2H2-type" evidence="11">
    <location>
        <begin position="84"/>
        <end position="105"/>
    </location>
</feature>
<evidence type="ECO:0000256" key="10">
    <source>
        <dbReference type="SAM" id="MobiDB-lite"/>
    </source>
</evidence>
<feature type="compositionally biased region" description="Polar residues" evidence="10">
    <location>
        <begin position="1"/>
        <end position="17"/>
    </location>
</feature>
<dbReference type="GO" id="GO:0006357">
    <property type="term" value="P:regulation of transcription by RNA polymerase II"/>
    <property type="evidence" value="ECO:0007669"/>
    <property type="project" value="TreeGrafter"/>
</dbReference>
<evidence type="ECO:0000256" key="9">
    <source>
        <dbReference type="ARBA" id="ARBA00023242"/>
    </source>
</evidence>
<gene>
    <name evidence="12" type="ORF">ACAOBT_LOCUS20693</name>
</gene>
<evidence type="ECO:0000256" key="4">
    <source>
        <dbReference type="ARBA" id="ARBA00022771"/>
    </source>
</evidence>
<evidence type="ECO:0000256" key="5">
    <source>
        <dbReference type="ARBA" id="ARBA00022833"/>
    </source>
</evidence>
<evidence type="ECO:0000256" key="6">
    <source>
        <dbReference type="ARBA" id="ARBA00023015"/>
    </source>
</evidence>
<dbReference type="InterPro" id="IPR051497">
    <property type="entry name" value="Dev/Hematopoietic_TF"/>
</dbReference>
<feature type="compositionally biased region" description="Basic and acidic residues" evidence="10">
    <location>
        <begin position="150"/>
        <end position="160"/>
    </location>
</feature>
<keyword evidence="7" id="KW-0238">DNA-binding</keyword>
<organism evidence="12 13">
    <name type="scientific">Acanthoscelides obtectus</name>
    <name type="common">Bean weevil</name>
    <name type="synonym">Bruchus obtectus</name>
    <dbReference type="NCBI Taxonomy" id="200917"/>
    <lineage>
        <taxon>Eukaryota</taxon>
        <taxon>Metazoa</taxon>
        <taxon>Ecdysozoa</taxon>
        <taxon>Arthropoda</taxon>
        <taxon>Hexapoda</taxon>
        <taxon>Insecta</taxon>
        <taxon>Pterygota</taxon>
        <taxon>Neoptera</taxon>
        <taxon>Endopterygota</taxon>
        <taxon>Coleoptera</taxon>
        <taxon>Polyphaga</taxon>
        <taxon>Cucujiformia</taxon>
        <taxon>Chrysomeloidea</taxon>
        <taxon>Chrysomelidae</taxon>
        <taxon>Bruchinae</taxon>
        <taxon>Bruchini</taxon>
        <taxon>Acanthoscelides</taxon>
    </lineage>
</organism>
<dbReference type="Proteomes" id="UP001152888">
    <property type="component" value="Unassembled WGS sequence"/>
</dbReference>
<dbReference type="OrthoDB" id="6730379at2759"/>
<dbReference type="PROSITE" id="PS00028">
    <property type="entry name" value="ZINC_FINGER_C2H2_1"/>
    <property type="match status" value="1"/>
</dbReference>
<protein>
    <recommendedName>
        <fullName evidence="11">C2H2-type domain-containing protein</fullName>
    </recommendedName>
</protein>
<comment type="caution">
    <text evidence="12">The sequence shown here is derived from an EMBL/GenBank/DDBJ whole genome shotgun (WGS) entry which is preliminary data.</text>
</comment>
<keyword evidence="6" id="KW-0805">Transcription regulation</keyword>
<comment type="subcellular location">
    <subcellularLocation>
        <location evidence="1">Nucleus</location>
    </subcellularLocation>
</comment>
<feature type="region of interest" description="Disordered" evidence="10">
    <location>
        <begin position="118"/>
        <end position="175"/>
    </location>
</feature>
<evidence type="ECO:0000313" key="13">
    <source>
        <dbReference type="Proteomes" id="UP001152888"/>
    </source>
</evidence>
<evidence type="ECO:0000256" key="7">
    <source>
        <dbReference type="ARBA" id="ARBA00023125"/>
    </source>
</evidence>
<dbReference type="AlphaFoldDB" id="A0A9P0L6Y6"/>
<dbReference type="InterPro" id="IPR013087">
    <property type="entry name" value="Znf_C2H2_type"/>
</dbReference>
<keyword evidence="3" id="KW-0677">Repeat</keyword>
<accession>A0A9P0L6Y6</accession>
<dbReference type="EMBL" id="CAKOFQ010007136">
    <property type="protein sequence ID" value="CAH1992140.1"/>
    <property type="molecule type" value="Genomic_DNA"/>
</dbReference>
<keyword evidence="8" id="KW-0804">Transcription</keyword>
<keyword evidence="9" id="KW-0539">Nucleus</keyword>
<evidence type="ECO:0000256" key="3">
    <source>
        <dbReference type="ARBA" id="ARBA00022737"/>
    </source>
</evidence>
<keyword evidence="5" id="KW-0862">Zinc</keyword>